<accession>A0A9N8ZIM2</accession>
<keyword evidence="7" id="KW-1185">Reference proteome</keyword>
<dbReference type="SMART" id="SM00398">
    <property type="entry name" value="HMG"/>
    <property type="match status" value="1"/>
</dbReference>
<dbReference type="SUPFAM" id="SSF47095">
    <property type="entry name" value="HMG-box"/>
    <property type="match status" value="1"/>
</dbReference>
<keyword evidence="1 3" id="KW-0238">DNA-binding</keyword>
<dbReference type="GO" id="GO:0001228">
    <property type="term" value="F:DNA-binding transcription activator activity, RNA polymerase II-specific"/>
    <property type="evidence" value="ECO:0007669"/>
    <property type="project" value="TreeGrafter"/>
</dbReference>
<dbReference type="InterPro" id="IPR050140">
    <property type="entry name" value="SRY-related_HMG-box_TF-like"/>
</dbReference>
<dbReference type="PROSITE" id="PS50118">
    <property type="entry name" value="HMG_BOX_2"/>
    <property type="match status" value="1"/>
</dbReference>
<dbReference type="Pfam" id="PF00505">
    <property type="entry name" value="HMG_box"/>
    <property type="match status" value="1"/>
</dbReference>
<comment type="caution">
    <text evidence="6">The sequence shown here is derived from an EMBL/GenBank/DDBJ whole genome shotgun (WGS) entry which is preliminary data.</text>
</comment>
<dbReference type="GO" id="GO:0030154">
    <property type="term" value="P:cell differentiation"/>
    <property type="evidence" value="ECO:0007669"/>
    <property type="project" value="TreeGrafter"/>
</dbReference>
<evidence type="ECO:0000256" key="4">
    <source>
        <dbReference type="SAM" id="MobiDB-lite"/>
    </source>
</evidence>
<feature type="compositionally biased region" description="Basic residues" evidence="4">
    <location>
        <begin position="191"/>
        <end position="201"/>
    </location>
</feature>
<reference evidence="6" key="1">
    <citation type="submission" date="2021-06" db="EMBL/GenBank/DDBJ databases">
        <authorList>
            <person name="Kallberg Y."/>
            <person name="Tangrot J."/>
            <person name="Rosling A."/>
        </authorList>
    </citation>
    <scope>NUCLEOTIDE SEQUENCE</scope>
    <source>
        <strain evidence="6">FL130A</strain>
    </source>
</reference>
<dbReference type="GO" id="GO:0005634">
    <property type="term" value="C:nucleus"/>
    <property type="evidence" value="ECO:0007669"/>
    <property type="project" value="UniProtKB-UniRule"/>
</dbReference>
<protein>
    <submittedName>
        <fullName evidence="6">14694_t:CDS:1</fullName>
    </submittedName>
</protein>
<dbReference type="AlphaFoldDB" id="A0A9N8ZIM2"/>
<feature type="region of interest" description="Disordered" evidence="4">
    <location>
        <begin position="172"/>
        <end position="206"/>
    </location>
</feature>
<dbReference type="OrthoDB" id="6247875at2759"/>
<evidence type="ECO:0000313" key="6">
    <source>
        <dbReference type="EMBL" id="CAG8496806.1"/>
    </source>
</evidence>
<dbReference type="PANTHER" id="PTHR10270:SF161">
    <property type="entry name" value="SEX-DETERMINING REGION Y PROTEIN"/>
    <property type="match status" value="1"/>
</dbReference>
<organism evidence="6 7">
    <name type="scientific">Ambispora leptoticha</name>
    <dbReference type="NCBI Taxonomy" id="144679"/>
    <lineage>
        <taxon>Eukaryota</taxon>
        <taxon>Fungi</taxon>
        <taxon>Fungi incertae sedis</taxon>
        <taxon>Mucoromycota</taxon>
        <taxon>Glomeromycotina</taxon>
        <taxon>Glomeromycetes</taxon>
        <taxon>Archaeosporales</taxon>
        <taxon>Ambisporaceae</taxon>
        <taxon>Ambispora</taxon>
    </lineage>
</organism>
<dbReference type="Proteomes" id="UP000789508">
    <property type="component" value="Unassembled WGS sequence"/>
</dbReference>
<dbReference type="Gene3D" id="1.10.30.10">
    <property type="entry name" value="High mobility group box domain"/>
    <property type="match status" value="1"/>
</dbReference>
<evidence type="ECO:0000313" key="7">
    <source>
        <dbReference type="Proteomes" id="UP000789508"/>
    </source>
</evidence>
<evidence type="ECO:0000256" key="1">
    <source>
        <dbReference type="ARBA" id="ARBA00023125"/>
    </source>
</evidence>
<evidence type="ECO:0000256" key="3">
    <source>
        <dbReference type="PROSITE-ProRule" id="PRU00267"/>
    </source>
</evidence>
<dbReference type="GO" id="GO:0000978">
    <property type="term" value="F:RNA polymerase II cis-regulatory region sequence-specific DNA binding"/>
    <property type="evidence" value="ECO:0007669"/>
    <property type="project" value="TreeGrafter"/>
</dbReference>
<keyword evidence="3" id="KW-0539">Nucleus</keyword>
<feature type="domain" description="HMG box" evidence="5">
    <location>
        <begin position="106"/>
        <end position="174"/>
    </location>
</feature>
<dbReference type="CDD" id="cd01389">
    <property type="entry name" value="HMG-box_ROX1-like"/>
    <property type="match status" value="1"/>
</dbReference>
<feature type="DNA-binding region" description="HMG box" evidence="3">
    <location>
        <begin position="106"/>
        <end position="174"/>
    </location>
</feature>
<proteinExistence type="predicted"/>
<dbReference type="PANTHER" id="PTHR10270">
    <property type="entry name" value="SOX TRANSCRIPTION FACTOR"/>
    <property type="match status" value="1"/>
</dbReference>
<name>A0A9N8ZIM2_9GLOM</name>
<dbReference type="InterPro" id="IPR036910">
    <property type="entry name" value="HMG_box_dom_sf"/>
</dbReference>
<sequence length="339" mass="39212">MDEEIKKHCSLLMFDMPPPTPQKDRSLMIDFTSSLENSNIRSDNNFVFTSFVEPIKVKRSLKKTKKNNDDDYGDRNKNILNLPITSPLNNFIDETKQTQLSEKKHIRRPPNAFILYRQAKQPELTAEMGHMPNTEISRILSVKWANEPEKEKLHWQKQADKMKMEHALANPGYVYRPSPRKSPFKTENKKGNRGTKKKRKSQSTCEQPVSNFINSSIVNAGEIINVVSSSEESSLQSPFFVESNNFHPVFYDSNNLTPQPYFSNNDGLIPNQLININEDEITAKLDATFFFNPNFSQNWHSQDPNHLCDMPIQQQCNFLYYSYSPENNNLQTAAQSMDY</sequence>
<evidence type="ECO:0000256" key="2">
    <source>
        <dbReference type="ARBA" id="ARBA00023163"/>
    </source>
</evidence>
<dbReference type="EMBL" id="CAJVPS010000593">
    <property type="protein sequence ID" value="CAG8496806.1"/>
    <property type="molecule type" value="Genomic_DNA"/>
</dbReference>
<gene>
    <name evidence="6" type="ORF">ALEPTO_LOCUS3273</name>
</gene>
<evidence type="ECO:0000259" key="5">
    <source>
        <dbReference type="PROSITE" id="PS50118"/>
    </source>
</evidence>
<keyword evidence="2" id="KW-0804">Transcription</keyword>
<dbReference type="InterPro" id="IPR009071">
    <property type="entry name" value="HMG_box_dom"/>
</dbReference>